<dbReference type="Proteomes" id="UP001296921">
    <property type="component" value="Unassembled WGS sequence"/>
</dbReference>
<keyword evidence="1" id="KW-0812">Transmembrane</keyword>
<sequence length="23" mass="2544">MTAPTFVLIGLLILSLTIWQIVT</sequence>
<evidence type="ECO:0000313" key="2">
    <source>
        <dbReference type="EMBL" id="MBK5144525.1"/>
    </source>
</evidence>
<name>A0ABS1IRZ0_9GAMM</name>
<reference evidence="2 3" key="1">
    <citation type="submission" date="2020-11" db="EMBL/GenBank/DDBJ databases">
        <title>Insectihabitans protaetiae gen. nov. sp. nov. and Insectihabitans allomyrinae sp. nov., isolated from larvae of Protaetia brevitarsis seulensis and Allomyrina dichotoma, respectively.</title>
        <authorList>
            <person name="Lee S.D."/>
            <person name="Byeon Y.-S."/>
            <person name="Kim S.-M."/>
            <person name="Yang H.L."/>
            <person name="Kim I.S."/>
        </authorList>
    </citation>
    <scope>NUCLEOTIDE SEQUENCE [LARGE SCALE GENOMIC DNA]</scope>
    <source>
        <strain evidence="2 3">BWR-B9</strain>
    </source>
</reference>
<keyword evidence="1" id="KW-0472">Membrane</keyword>
<gene>
    <name evidence="2" type="ORF">I2494_12490</name>
</gene>
<dbReference type="RefSeq" id="WP_218467249.1">
    <property type="nucleotide sequence ID" value="NZ_JADRCR010000006.1"/>
</dbReference>
<evidence type="ECO:0000256" key="1">
    <source>
        <dbReference type="SAM" id="Phobius"/>
    </source>
</evidence>
<accession>A0ABS1IRZ0</accession>
<proteinExistence type="predicted"/>
<protein>
    <submittedName>
        <fullName evidence="2">Uncharacterized protein</fullName>
    </submittedName>
</protein>
<keyword evidence="3" id="KW-1185">Reference proteome</keyword>
<feature type="transmembrane region" description="Helical" evidence="1">
    <location>
        <begin position="6"/>
        <end position="22"/>
    </location>
</feature>
<organism evidence="2 3">
    <name type="scientific">Limnobaculum allomyrinae</name>
    <dbReference type="NCBI Taxonomy" id="2791986"/>
    <lineage>
        <taxon>Bacteria</taxon>
        <taxon>Pseudomonadati</taxon>
        <taxon>Pseudomonadota</taxon>
        <taxon>Gammaproteobacteria</taxon>
        <taxon>Enterobacterales</taxon>
        <taxon>Budviciaceae</taxon>
        <taxon>Limnobaculum</taxon>
    </lineage>
</organism>
<comment type="caution">
    <text evidence="2">The sequence shown here is derived from an EMBL/GenBank/DDBJ whole genome shotgun (WGS) entry which is preliminary data.</text>
</comment>
<keyword evidence="1" id="KW-1133">Transmembrane helix</keyword>
<dbReference type="EMBL" id="JADRCR010000006">
    <property type="protein sequence ID" value="MBK5144525.1"/>
    <property type="molecule type" value="Genomic_DNA"/>
</dbReference>
<evidence type="ECO:0000313" key="3">
    <source>
        <dbReference type="Proteomes" id="UP001296921"/>
    </source>
</evidence>